<dbReference type="InterPro" id="IPR038454">
    <property type="entry name" value="DnaA_N_sf"/>
</dbReference>
<accession>A0A917AHY3</accession>
<evidence type="ECO:0000313" key="2">
    <source>
        <dbReference type="EMBL" id="GGE53269.1"/>
    </source>
</evidence>
<dbReference type="Proteomes" id="UP000612855">
    <property type="component" value="Unassembled WGS sequence"/>
</dbReference>
<sequence>MQTGAGSALETRRRLTGPGASSFKYDILTALLVTAAQGDAETSRLAMRLSLLIAARFNWRLETFAVGQVEMARMWGVTDRTAKREIAAMRARGWITVAVPAARGRVAQHRIVFDTVLRETIPHWDAVGPDFAARMTGLPEPETAPGSVPDNVVPFAARTIAAGQGTPWATAAEKLRRQDPSVFNAWFAGLVPVETEEPVLVLMAPSRFVADYVRTHYRTRLLAAVLSAEPGLRDVEVIWSAP</sequence>
<gene>
    <name evidence="2" type="ORF">GCM10011360_45100</name>
</gene>
<reference evidence="3" key="1">
    <citation type="journal article" date="2019" name="Int. J. Syst. Evol. Microbiol.">
        <title>The Global Catalogue of Microorganisms (GCM) 10K type strain sequencing project: providing services to taxonomists for standard genome sequencing and annotation.</title>
        <authorList>
            <consortium name="The Broad Institute Genomics Platform"/>
            <consortium name="The Broad Institute Genome Sequencing Center for Infectious Disease"/>
            <person name="Wu L."/>
            <person name="Ma J."/>
        </authorList>
    </citation>
    <scope>NUCLEOTIDE SEQUENCE [LARGE SCALE GENOMIC DNA]</scope>
    <source>
        <strain evidence="3">CGMCC 1.12664</strain>
    </source>
</reference>
<dbReference type="Gene3D" id="3.30.300.180">
    <property type="match status" value="1"/>
</dbReference>
<name>A0A917AHY3_9RHOB</name>
<protein>
    <recommendedName>
        <fullName evidence="1">DnaA N-terminal domain-containing protein</fullName>
    </recommendedName>
</protein>
<proteinExistence type="predicted"/>
<keyword evidence="3" id="KW-1185">Reference proteome</keyword>
<dbReference type="RefSeq" id="WP_188479867.1">
    <property type="nucleotide sequence ID" value="NZ_BMFJ01000007.1"/>
</dbReference>
<evidence type="ECO:0000259" key="1">
    <source>
        <dbReference type="Pfam" id="PF11638"/>
    </source>
</evidence>
<dbReference type="Pfam" id="PF11638">
    <property type="entry name" value="DnaA_N"/>
    <property type="match status" value="1"/>
</dbReference>
<dbReference type="EMBL" id="BMFJ01000007">
    <property type="protein sequence ID" value="GGE53269.1"/>
    <property type="molecule type" value="Genomic_DNA"/>
</dbReference>
<dbReference type="InterPro" id="IPR024633">
    <property type="entry name" value="DnaA_N_dom"/>
</dbReference>
<dbReference type="AlphaFoldDB" id="A0A917AHY3"/>
<comment type="caution">
    <text evidence="2">The sequence shown here is derived from an EMBL/GenBank/DDBJ whole genome shotgun (WGS) entry which is preliminary data.</text>
</comment>
<evidence type="ECO:0000313" key="3">
    <source>
        <dbReference type="Proteomes" id="UP000612855"/>
    </source>
</evidence>
<feature type="domain" description="DnaA N-terminal" evidence="1">
    <location>
        <begin position="168"/>
        <end position="224"/>
    </location>
</feature>
<organism evidence="2 3">
    <name type="scientific">Primorskyibacter flagellatus</name>
    <dbReference type="NCBI Taxonomy" id="1387277"/>
    <lineage>
        <taxon>Bacteria</taxon>
        <taxon>Pseudomonadati</taxon>
        <taxon>Pseudomonadota</taxon>
        <taxon>Alphaproteobacteria</taxon>
        <taxon>Rhodobacterales</taxon>
        <taxon>Roseobacteraceae</taxon>
        <taxon>Primorskyibacter</taxon>
    </lineage>
</organism>